<dbReference type="Pfam" id="PF19666">
    <property type="entry name" value="DUF6169"/>
    <property type="match status" value="1"/>
</dbReference>
<keyword evidence="2" id="KW-1185">Reference proteome</keyword>
<evidence type="ECO:0000313" key="2">
    <source>
        <dbReference type="Proteomes" id="UP000198598"/>
    </source>
</evidence>
<gene>
    <name evidence="1" type="ORF">SAMN05216167_12544</name>
</gene>
<dbReference type="OrthoDB" id="958644at2"/>
<proteinExistence type="predicted"/>
<organism evidence="1 2">
    <name type="scientific">Spirosoma endophyticum</name>
    <dbReference type="NCBI Taxonomy" id="662367"/>
    <lineage>
        <taxon>Bacteria</taxon>
        <taxon>Pseudomonadati</taxon>
        <taxon>Bacteroidota</taxon>
        <taxon>Cytophagia</taxon>
        <taxon>Cytophagales</taxon>
        <taxon>Cytophagaceae</taxon>
        <taxon>Spirosoma</taxon>
    </lineage>
</organism>
<accession>A0A1I2FEN2</accession>
<evidence type="ECO:0000313" key="1">
    <source>
        <dbReference type="EMBL" id="SFF02976.1"/>
    </source>
</evidence>
<dbReference type="AlphaFoldDB" id="A0A1I2FEN2"/>
<dbReference type="STRING" id="662367.SAMN05216167_12544"/>
<dbReference type="InterPro" id="IPR046167">
    <property type="entry name" value="DUF6169"/>
</dbReference>
<dbReference type="EMBL" id="FOLQ01000025">
    <property type="protein sequence ID" value="SFF02976.1"/>
    <property type="molecule type" value="Genomic_DNA"/>
</dbReference>
<reference evidence="1 2" key="1">
    <citation type="submission" date="2016-10" db="EMBL/GenBank/DDBJ databases">
        <authorList>
            <person name="de Groot N.N."/>
        </authorList>
    </citation>
    <scope>NUCLEOTIDE SEQUENCE [LARGE SCALE GENOMIC DNA]</scope>
    <source>
        <strain evidence="1 2">DSM 26130</strain>
    </source>
</reference>
<dbReference type="Proteomes" id="UP000198598">
    <property type="component" value="Unassembled WGS sequence"/>
</dbReference>
<dbReference type="RefSeq" id="WP_143100813.1">
    <property type="nucleotide sequence ID" value="NZ_FOLQ01000025.1"/>
</dbReference>
<name>A0A1I2FEN2_9BACT</name>
<sequence length="165" mass="18997">MSLENQSASSSSNPSLYPLSETEHGFSFTTEQGATYRLDFTSDSDYLPDTPFADSVYSFSILPISGSFDRKDPRIEPTIVQALHIFFEADPKAILLYVCSTENGQERVRSRLFRQWFSRHQQGGYERFDFNYPDQGLYMSAIVRSDLPERWLIELTILQAVEQNK</sequence>
<protein>
    <submittedName>
        <fullName evidence="1">Uncharacterized protein</fullName>
    </submittedName>
</protein>